<evidence type="ECO:0000256" key="2">
    <source>
        <dbReference type="ARBA" id="ARBA00004651"/>
    </source>
</evidence>
<dbReference type="Pfam" id="PF01292">
    <property type="entry name" value="Ni_hydr_CYTB"/>
    <property type="match status" value="1"/>
</dbReference>
<feature type="transmembrane region" description="Helical" evidence="14">
    <location>
        <begin position="57"/>
        <end position="74"/>
    </location>
</feature>
<gene>
    <name evidence="16" type="ORF">GGR13_000561</name>
</gene>
<dbReference type="AlphaFoldDB" id="A0A7W9FF29"/>
<feature type="transmembrane region" description="Helical" evidence="14">
    <location>
        <begin position="20"/>
        <end position="37"/>
    </location>
</feature>
<dbReference type="EMBL" id="JACHOR010000001">
    <property type="protein sequence ID" value="MBB5744989.1"/>
    <property type="molecule type" value="Genomic_DNA"/>
</dbReference>
<dbReference type="Gene3D" id="2.40.128.110">
    <property type="entry name" value="Lipid/polyisoprenoid-binding, YceI-like"/>
    <property type="match status" value="1"/>
</dbReference>
<evidence type="ECO:0000256" key="10">
    <source>
        <dbReference type="ARBA" id="ARBA00023004"/>
    </source>
</evidence>
<sequence length="448" mass="47685">MSDPAPPPHASSRYSRGAMALHWAIALLIMLEIGLGLRMEGPPGAITFAVYQLHKSIGITILALTLVRIGWRWTHRPPPPGDGPMWEKRLAHGVHLGFYAVLLAIPLSGWLIVSASRTGIDTVLFGLIPFPHIPGIPGLEPASKASVEEAAETAHRLLGYALYALLALHVLGALKHHLVDRDHGLARILPGPARVARLDLRLVAVVGTLAIMAAVAATWPWASQTRSPPEPVAPSGERIMTPAETPARQPGSEAAPPGLAPAPAETEMALASPGEPSGPVPASRWRVQNAGSRLAFSTTQSGAPIRGQFRSWTADIVFSPEALDQSRVRVVVDMGSFATDDSDSQGVLAGSEWFDVANHAQATFSATRFRRLGPDRYEARGSLRIKGVSRPATLQFTLTIEGDTARMAGTTRLDRTDFGVGTGEWAGTDDIPGAVQVETTVVAVRDTP</sequence>
<dbReference type="GO" id="GO:0022904">
    <property type="term" value="P:respiratory electron transport chain"/>
    <property type="evidence" value="ECO:0007669"/>
    <property type="project" value="InterPro"/>
</dbReference>
<dbReference type="RefSeq" id="WP_183211931.1">
    <property type="nucleotide sequence ID" value="NZ_JACHOR010000001.1"/>
</dbReference>
<feature type="compositionally biased region" description="Low complexity" evidence="13">
    <location>
        <begin position="250"/>
        <end position="263"/>
    </location>
</feature>
<keyword evidence="7" id="KW-0479">Metal-binding</keyword>
<keyword evidence="11 14" id="KW-0472">Membrane</keyword>
<evidence type="ECO:0000256" key="3">
    <source>
        <dbReference type="ARBA" id="ARBA00022448"/>
    </source>
</evidence>
<evidence type="ECO:0000256" key="5">
    <source>
        <dbReference type="ARBA" id="ARBA00022617"/>
    </source>
</evidence>
<evidence type="ECO:0000256" key="12">
    <source>
        <dbReference type="ARBA" id="ARBA00037975"/>
    </source>
</evidence>
<feature type="transmembrane region" description="Helical" evidence="14">
    <location>
        <begin position="157"/>
        <end position="179"/>
    </location>
</feature>
<dbReference type="GO" id="GO:0046872">
    <property type="term" value="F:metal ion binding"/>
    <property type="evidence" value="ECO:0007669"/>
    <property type="project" value="UniProtKB-KW"/>
</dbReference>
<keyword evidence="10" id="KW-0408">Iron</keyword>
<protein>
    <submittedName>
        <fullName evidence="16">Cytochrome b561/polyisoprenoid-binding protein YceI</fullName>
    </submittedName>
</protein>
<evidence type="ECO:0000256" key="7">
    <source>
        <dbReference type="ARBA" id="ARBA00022723"/>
    </source>
</evidence>
<accession>A0A7W9FF29</accession>
<dbReference type="PANTHER" id="PTHR30529:SF7">
    <property type="entry name" value="CYTOCHROME B561 BACTERIAL_NI-HYDROGENASE DOMAIN-CONTAINING PROTEIN"/>
    <property type="match status" value="1"/>
</dbReference>
<comment type="similarity">
    <text evidence="12">Belongs to the cytochrome b561 family.</text>
</comment>
<evidence type="ECO:0000259" key="15">
    <source>
        <dbReference type="SMART" id="SM00867"/>
    </source>
</evidence>
<evidence type="ECO:0000256" key="8">
    <source>
        <dbReference type="ARBA" id="ARBA00022982"/>
    </source>
</evidence>
<dbReference type="GO" id="GO:0005886">
    <property type="term" value="C:plasma membrane"/>
    <property type="evidence" value="ECO:0007669"/>
    <property type="project" value="UniProtKB-SubCell"/>
</dbReference>
<proteinExistence type="inferred from homology"/>
<dbReference type="InterPro" id="IPR052168">
    <property type="entry name" value="Cytochrome_b561_oxidase"/>
</dbReference>
<feature type="transmembrane region" description="Helical" evidence="14">
    <location>
        <begin position="120"/>
        <end position="137"/>
    </location>
</feature>
<comment type="caution">
    <text evidence="16">The sequence shown here is derived from an EMBL/GenBank/DDBJ whole genome shotgun (WGS) entry which is preliminary data.</text>
</comment>
<evidence type="ECO:0000256" key="9">
    <source>
        <dbReference type="ARBA" id="ARBA00022989"/>
    </source>
</evidence>
<keyword evidence="5" id="KW-0349">Heme</keyword>
<dbReference type="SUPFAM" id="SSF81342">
    <property type="entry name" value="Transmembrane di-heme cytochromes"/>
    <property type="match status" value="1"/>
</dbReference>
<reference evidence="16 17" key="1">
    <citation type="submission" date="2020-08" db="EMBL/GenBank/DDBJ databases">
        <title>Genomic Encyclopedia of Type Strains, Phase IV (KMG-IV): sequencing the most valuable type-strain genomes for metagenomic binning, comparative biology and taxonomic classification.</title>
        <authorList>
            <person name="Goeker M."/>
        </authorList>
    </citation>
    <scope>NUCLEOTIDE SEQUENCE [LARGE SCALE GENOMIC DNA]</scope>
    <source>
        <strain evidence="16 17">DSM 4737</strain>
    </source>
</reference>
<feature type="domain" description="Lipid/polyisoprenoid-binding YceI-like" evidence="15">
    <location>
        <begin position="284"/>
        <end position="444"/>
    </location>
</feature>
<evidence type="ECO:0000256" key="1">
    <source>
        <dbReference type="ARBA" id="ARBA00001970"/>
    </source>
</evidence>
<dbReference type="InterPro" id="IPR011577">
    <property type="entry name" value="Cyt_b561_bac/Ni-Hgenase"/>
</dbReference>
<dbReference type="Proteomes" id="UP000545037">
    <property type="component" value="Unassembled WGS sequence"/>
</dbReference>
<keyword evidence="8" id="KW-0249">Electron transport</keyword>
<feature type="region of interest" description="Disordered" evidence="13">
    <location>
        <begin position="223"/>
        <end position="263"/>
    </location>
</feature>
<dbReference type="PANTHER" id="PTHR30529">
    <property type="entry name" value="CYTOCHROME B561"/>
    <property type="match status" value="1"/>
</dbReference>
<comment type="subcellular location">
    <subcellularLocation>
        <location evidence="2">Cell membrane</location>
        <topology evidence="2">Multi-pass membrane protein</topology>
    </subcellularLocation>
</comment>
<keyword evidence="6 14" id="KW-0812">Transmembrane</keyword>
<dbReference type="SUPFAM" id="SSF101874">
    <property type="entry name" value="YceI-like"/>
    <property type="match status" value="1"/>
</dbReference>
<evidence type="ECO:0000256" key="6">
    <source>
        <dbReference type="ARBA" id="ARBA00022692"/>
    </source>
</evidence>
<evidence type="ECO:0000313" key="17">
    <source>
        <dbReference type="Proteomes" id="UP000545037"/>
    </source>
</evidence>
<dbReference type="GO" id="GO:0020037">
    <property type="term" value="F:heme binding"/>
    <property type="evidence" value="ECO:0007669"/>
    <property type="project" value="TreeGrafter"/>
</dbReference>
<evidence type="ECO:0000256" key="13">
    <source>
        <dbReference type="SAM" id="MobiDB-lite"/>
    </source>
</evidence>
<comment type="cofactor">
    <cofactor evidence="1">
        <name>heme b</name>
        <dbReference type="ChEBI" id="CHEBI:60344"/>
    </cofactor>
</comment>
<evidence type="ECO:0000256" key="4">
    <source>
        <dbReference type="ARBA" id="ARBA00022475"/>
    </source>
</evidence>
<keyword evidence="3" id="KW-0813">Transport</keyword>
<dbReference type="Pfam" id="PF04264">
    <property type="entry name" value="YceI"/>
    <property type="match status" value="1"/>
</dbReference>
<keyword evidence="17" id="KW-1185">Reference proteome</keyword>
<dbReference type="GO" id="GO:0009055">
    <property type="term" value="F:electron transfer activity"/>
    <property type="evidence" value="ECO:0007669"/>
    <property type="project" value="InterPro"/>
</dbReference>
<dbReference type="InterPro" id="IPR016174">
    <property type="entry name" value="Di-haem_cyt_TM"/>
</dbReference>
<dbReference type="SMART" id="SM00867">
    <property type="entry name" value="YceI"/>
    <property type="match status" value="1"/>
</dbReference>
<feature type="transmembrane region" description="Helical" evidence="14">
    <location>
        <begin position="200"/>
        <end position="222"/>
    </location>
</feature>
<evidence type="ECO:0000256" key="11">
    <source>
        <dbReference type="ARBA" id="ARBA00023136"/>
    </source>
</evidence>
<organism evidence="16 17">
    <name type="scientific">Brevundimonas variabilis</name>
    <dbReference type="NCBI Taxonomy" id="74312"/>
    <lineage>
        <taxon>Bacteria</taxon>
        <taxon>Pseudomonadati</taxon>
        <taxon>Pseudomonadota</taxon>
        <taxon>Alphaproteobacteria</taxon>
        <taxon>Caulobacterales</taxon>
        <taxon>Caulobacteraceae</taxon>
        <taxon>Brevundimonas</taxon>
    </lineage>
</organism>
<feature type="transmembrane region" description="Helical" evidence="14">
    <location>
        <begin position="94"/>
        <end position="113"/>
    </location>
</feature>
<dbReference type="InterPro" id="IPR007372">
    <property type="entry name" value="Lipid/polyisoprenoid-bd_YceI"/>
</dbReference>
<dbReference type="InterPro" id="IPR036761">
    <property type="entry name" value="TTHA0802/YceI-like_sf"/>
</dbReference>
<evidence type="ECO:0000256" key="14">
    <source>
        <dbReference type="SAM" id="Phobius"/>
    </source>
</evidence>
<keyword evidence="9 14" id="KW-1133">Transmembrane helix</keyword>
<keyword evidence="4" id="KW-1003">Cell membrane</keyword>
<evidence type="ECO:0000313" key="16">
    <source>
        <dbReference type="EMBL" id="MBB5744989.1"/>
    </source>
</evidence>
<name>A0A7W9FF29_9CAUL</name>